<evidence type="ECO:0000313" key="3">
    <source>
        <dbReference type="Proteomes" id="UP000011867"/>
    </source>
</evidence>
<dbReference type="KEGG" id="nmo:Nmlp_1578"/>
<name>M1XP69_NATM8</name>
<dbReference type="STRING" id="268739.Nmlp_1578"/>
<organism evidence="2 3">
    <name type="scientific">Natronomonas moolapensis (strain DSM 18674 / CECT 7526 / JCM 14361 / 8.8.11)</name>
    <dbReference type="NCBI Taxonomy" id="268739"/>
    <lineage>
        <taxon>Archaea</taxon>
        <taxon>Methanobacteriati</taxon>
        <taxon>Methanobacteriota</taxon>
        <taxon>Stenosarchaea group</taxon>
        <taxon>Halobacteria</taxon>
        <taxon>Halobacteriales</taxon>
        <taxon>Natronomonadaceae</taxon>
        <taxon>Natronomonas</taxon>
    </lineage>
</organism>
<proteinExistence type="predicted"/>
<dbReference type="AlphaFoldDB" id="M1XP69"/>
<reference evidence="2 3" key="1">
    <citation type="journal article" date="2013" name="Genome Announc.">
        <title>Genome of the haloarchaeon Natronomonas moolapensis, a neutrophilic member of a previously haloalkaliphilic genus.</title>
        <authorList>
            <person name="Dyall-Smith M.L."/>
            <person name="Pfeiffer F."/>
            <person name="Oberwinkler T."/>
            <person name="Klee K."/>
            <person name="Rampp M."/>
            <person name="Palm P."/>
            <person name="Gross K."/>
            <person name="Schuster S.C."/>
            <person name="Oesterhelt D."/>
        </authorList>
    </citation>
    <scope>NUCLEOTIDE SEQUENCE [LARGE SCALE GENOMIC DNA]</scope>
    <source>
        <strain evidence="3">DSM 18674 / JCM 14361 / 8.8.11</strain>
    </source>
</reference>
<dbReference type="eggNOG" id="arCOG13699">
    <property type="taxonomic scope" value="Archaea"/>
</dbReference>
<sequence length="167" mass="18692">MRDEPTHRPGSRKDCTASPRRLPVVPRPVRAVLLPSPIRRSVESHVAAAHPHEAGGFLRCVRRGDRLRATGHVPVRNDSPIPKRRFETTVDDRAPPPPRVFYHSHTSPASISGLTPVDKRSIPEPFALVVFAPQEAALSYRGFKRGLLTWRELRVEAGSSRSRLPRL</sequence>
<gene>
    <name evidence="2" type="ordered locus">Nmlp_1578</name>
</gene>
<feature type="compositionally biased region" description="Basic and acidic residues" evidence="1">
    <location>
        <begin position="1"/>
        <end position="15"/>
    </location>
</feature>
<dbReference type="SUPFAM" id="SSF102712">
    <property type="entry name" value="JAB1/MPN domain"/>
    <property type="match status" value="1"/>
</dbReference>
<feature type="region of interest" description="Disordered" evidence="1">
    <location>
        <begin position="1"/>
        <end position="23"/>
    </location>
</feature>
<evidence type="ECO:0000256" key="1">
    <source>
        <dbReference type="SAM" id="MobiDB-lite"/>
    </source>
</evidence>
<dbReference type="HOGENOM" id="CLU_1792097_0_0_2"/>
<accession>M1XP69</accession>
<dbReference type="Proteomes" id="UP000011867">
    <property type="component" value="Chromosome"/>
</dbReference>
<protein>
    <submittedName>
        <fullName evidence="2">JAB domain protein</fullName>
    </submittedName>
</protein>
<keyword evidence="3" id="KW-1185">Reference proteome</keyword>
<dbReference type="EMBL" id="HF582854">
    <property type="protein sequence ID" value="CCQ35777.1"/>
    <property type="molecule type" value="Genomic_DNA"/>
</dbReference>
<evidence type="ECO:0000313" key="2">
    <source>
        <dbReference type="EMBL" id="CCQ35777.1"/>
    </source>
</evidence>